<sequence length="76" mass="8526">MEIDREKRVLLSCSKMGLILSALLMITRVFAELNLKTTVRIDLLLNRDCSKVEKEINAGFLLLSKSGFVDEIAAID</sequence>
<protein>
    <submittedName>
        <fullName evidence="1">Uncharacterized protein</fullName>
    </submittedName>
</protein>
<keyword evidence="2" id="KW-1185">Reference proteome</keyword>
<name>A0A4Y7KW89_PAPSO</name>
<gene>
    <name evidence="1" type="ORF">C5167_001212</name>
</gene>
<evidence type="ECO:0000313" key="2">
    <source>
        <dbReference type="Proteomes" id="UP000316621"/>
    </source>
</evidence>
<proteinExistence type="predicted"/>
<accession>A0A4Y7KW89</accession>
<dbReference type="EMBL" id="CM010723">
    <property type="protein sequence ID" value="RZC77047.1"/>
    <property type="molecule type" value="Genomic_DNA"/>
</dbReference>
<dbReference type="AlphaFoldDB" id="A0A4Y7KW89"/>
<organism evidence="1 2">
    <name type="scientific">Papaver somniferum</name>
    <name type="common">Opium poppy</name>
    <dbReference type="NCBI Taxonomy" id="3469"/>
    <lineage>
        <taxon>Eukaryota</taxon>
        <taxon>Viridiplantae</taxon>
        <taxon>Streptophyta</taxon>
        <taxon>Embryophyta</taxon>
        <taxon>Tracheophyta</taxon>
        <taxon>Spermatophyta</taxon>
        <taxon>Magnoliopsida</taxon>
        <taxon>Ranunculales</taxon>
        <taxon>Papaveraceae</taxon>
        <taxon>Papaveroideae</taxon>
        <taxon>Papaver</taxon>
    </lineage>
</organism>
<dbReference type="Gramene" id="RZC77047">
    <property type="protein sequence ID" value="RZC77047"/>
    <property type="gene ID" value="C5167_001212"/>
</dbReference>
<evidence type="ECO:0000313" key="1">
    <source>
        <dbReference type="EMBL" id="RZC77047.1"/>
    </source>
</evidence>
<dbReference type="Proteomes" id="UP000316621">
    <property type="component" value="Chromosome 9"/>
</dbReference>
<reference evidence="1 2" key="1">
    <citation type="journal article" date="2018" name="Science">
        <title>The opium poppy genome and morphinan production.</title>
        <authorList>
            <person name="Guo L."/>
            <person name="Winzer T."/>
            <person name="Yang X."/>
            <person name="Li Y."/>
            <person name="Ning Z."/>
            <person name="He Z."/>
            <person name="Teodor R."/>
            <person name="Lu Y."/>
            <person name="Bowser T.A."/>
            <person name="Graham I.A."/>
            <person name="Ye K."/>
        </authorList>
    </citation>
    <scope>NUCLEOTIDE SEQUENCE [LARGE SCALE GENOMIC DNA]</scope>
    <source>
        <strain evidence="2">cv. HN1</strain>
        <tissue evidence="1">Leaves</tissue>
    </source>
</reference>